<gene>
    <name evidence="1" type="ORF">FM037_27590</name>
</gene>
<evidence type="ECO:0008006" key="3">
    <source>
        <dbReference type="Google" id="ProtNLM"/>
    </source>
</evidence>
<dbReference type="Gene3D" id="3.30.1460.10">
    <property type="match status" value="1"/>
</dbReference>
<accession>A0ABX5X506</accession>
<dbReference type="InterPro" id="IPR010261">
    <property type="entry name" value="Tir_chaperone"/>
</dbReference>
<keyword evidence="2" id="KW-1185">Reference proteome</keyword>
<dbReference type="SUPFAM" id="SSF69635">
    <property type="entry name" value="Type III secretory system chaperone-like"/>
    <property type="match status" value="1"/>
</dbReference>
<dbReference type="Pfam" id="PF05932">
    <property type="entry name" value="CesT"/>
    <property type="match status" value="1"/>
</dbReference>
<proteinExistence type="predicted"/>
<name>A0ABX5X506_9GAMM</name>
<dbReference type="CDD" id="cd17027">
    <property type="entry name" value="T3SC_IA_YscB_AscB-like"/>
    <property type="match status" value="1"/>
</dbReference>
<reference evidence="1 2" key="1">
    <citation type="submission" date="2019-07" db="EMBL/GenBank/DDBJ databases">
        <title>Shewanella sp. YLB-06 whole genomic sequence.</title>
        <authorList>
            <person name="Yu L."/>
        </authorList>
    </citation>
    <scope>NUCLEOTIDE SEQUENCE [LARGE SCALE GENOMIC DNA]</scope>
    <source>
        <strain evidence="1 2">YLB-06</strain>
    </source>
</reference>
<protein>
    <recommendedName>
        <fullName evidence="3">Tir chaperone protein (CesT) family protein</fullName>
    </recommendedName>
</protein>
<sequence length="152" mass="17183">MEASKPMKLEETLSALLAALSDDLNQAIFVVNSDGRYSLSFDDVSVEFYLSHGWLIIESDLKCDLSQGLNYQQESALEKVMQQALVNVRSHASVLAINEMNRLTLVQRVEAEVLPSAFITMVNHQVDIAERYQELMQQHTLASSDQNRVWLP</sequence>
<dbReference type="Proteomes" id="UP000315947">
    <property type="component" value="Chromosome"/>
</dbReference>
<organism evidence="1 2">
    <name type="scientific">Shewanella psychropiezotolerans</name>
    <dbReference type="NCBI Taxonomy" id="2593655"/>
    <lineage>
        <taxon>Bacteria</taxon>
        <taxon>Pseudomonadati</taxon>
        <taxon>Pseudomonadota</taxon>
        <taxon>Gammaproteobacteria</taxon>
        <taxon>Alteromonadales</taxon>
        <taxon>Shewanellaceae</taxon>
        <taxon>Shewanella</taxon>
    </lineage>
</organism>
<evidence type="ECO:0000313" key="2">
    <source>
        <dbReference type="Proteomes" id="UP000315947"/>
    </source>
</evidence>
<evidence type="ECO:0000313" key="1">
    <source>
        <dbReference type="EMBL" id="QDO86341.1"/>
    </source>
</evidence>
<dbReference type="EMBL" id="CP041614">
    <property type="protein sequence ID" value="QDO86341.1"/>
    <property type="molecule type" value="Genomic_DNA"/>
</dbReference>